<evidence type="ECO:0000256" key="2">
    <source>
        <dbReference type="ARBA" id="ARBA00011601"/>
    </source>
</evidence>
<keyword evidence="17" id="KW-1185">Reference proteome</keyword>
<evidence type="ECO:0000256" key="10">
    <source>
        <dbReference type="ARBA" id="ARBA00023270"/>
    </source>
</evidence>
<keyword evidence="10 15" id="KW-0704">Schiff base</keyword>
<dbReference type="EMBL" id="WEID01000022">
    <property type="protein sequence ID" value="KAB8138250.1"/>
    <property type="molecule type" value="Genomic_DNA"/>
</dbReference>
<feature type="active site" description="Schiff-base intermediate with substrate; via pyruvic acid" evidence="15">
    <location>
        <position position="63"/>
    </location>
</feature>
<evidence type="ECO:0000256" key="6">
    <source>
        <dbReference type="ARBA" id="ARBA00023066"/>
    </source>
</evidence>
<dbReference type="InterPro" id="IPR016067">
    <property type="entry name" value="S-AdoMet_deCO2ase_core"/>
</dbReference>
<proteinExistence type="inferred from homology"/>
<keyword evidence="4 15" id="KW-0210">Decarboxylase</keyword>
<dbReference type="NCBIfam" id="TIGR03330">
    <property type="entry name" value="SAM_DCase_Bsu"/>
    <property type="match status" value="1"/>
</dbReference>
<dbReference type="InterPro" id="IPR003826">
    <property type="entry name" value="AdoMetDC_fam_prok"/>
</dbReference>
<feature type="site" description="Cleavage (non-hydrolytic); by autolysis" evidence="15">
    <location>
        <begin position="62"/>
        <end position="63"/>
    </location>
</feature>
<feature type="active site" description="Proton donor; for catalytic activity" evidence="15">
    <location>
        <position position="83"/>
    </location>
</feature>
<keyword evidence="8 15" id="KW-0865">Zymogen</keyword>
<comment type="similarity">
    <text evidence="14 15">Belongs to the prokaryotic AdoMetDC family. Type 1 subfamily.</text>
</comment>
<keyword evidence="6 15" id="KW-0745">Spermidine biosynthesis</keyword>
<feature type="active site" description="Proton acceptor; for processing activity" evidence="15">
    <location>
        <position position="68"/>
    </location>
</feature>
<dbReference type="Gene3D" id="3.30.360.110">
    <property type="entry name" value="S-adenosylmethionine decarboxylase domain"/>
    <property type="match status" value="1"/>
</dbReference>
<feature type="chain" id="PRO_5029060703" description="S-adenosylmethionine decarboxylase beta chain" evidence="15">
    <location>
        <begin position="1"/>
        <end position="62"/>
    </location>
</feature>
<evidence type="ECO:0000313" key="16">
    <source>
        <dbReference type="EMBL" id="KAB8138250.1"/>
    </source>
</evidence>
<evidence type="ECO:0000256" key="3">
    <source>
        <dbReference type="ARBA" id="ARBA00022691"/>
    </source>
</evidence>
<dbReference type="UniPathway" id="UPA00331">
    <property type="reaction ID" value="UER00451"/>
</dbReference>
<dbReference type="RefSeq" id="WP_153402061.1">
    <property type="nucleotide sequence ID" value="NZ_ML762426.1"/>
</dbReference>
<dbReference type="InterPro" id="IPR017716">
    <property type="entry name" value="S-AdoMet_deCOase_pro-enz"/>
</dbReference>
<keyword evidence="3 15" id="KW-0949">S-adenosyl-L-methionine</keyword>
<dbReference type="PANTHER" id="PTHR33866:SF2">
    <property type="entry name" value="S-ADENOSYLMETHIONINE DECARBOXYLASE PROENZYME"/>
    <property type="match status" value="1"/>
</dbReference>
<dbReference type="OrthoDB" id="9793120at2"/>
<dbReference type="GO" id="GO:0005829">
    <property type="term" value="C:cytosol"/>
    <property type="evidence" value="ECO:0007669"/>
    <property type="project" value="TreeGrafter"/>
</dbReference>
<comment type="catalytic activity">
    <reaction evidence="12 15">
        <text>S-adenosyl-L-methionine + H(+) = S-adenosyl 3-(methylsulfanyl)propylamine + CO2</text>
        <dbReference type="Rhea" id="RHEA:15981"/>
        <dbReference type="ChEBI" id="CHEBI:15378"/>
        <dbReference type="ChEBI" id="CHEBI:16526"/>
        <dbReference type="ChEBI" id="CHEBI:57443"/>
        <dbReference type="ChEBI" id="CHEBI:59789"/>
        <dbReference type="EC" id="4.1.1.50"/>
    </reaction>
</comment>
<keyword evidence="11 15" id="KW-0670">Pyruvate</keyword>
<reference evidence="16 17" key="1">
    <citation type="submission" date="2019-10" db="EMBL/GenBank/DDBJ databases">
        <title>Gracilibacillus sp. nov. isolated from rice seeds.</title>
        <authorList>
            <person name="He S."/>
        </authorList>
    </citation>
    <scope>NUCLEOTIDE SEQUENCE [LARGE SCALE GENOMIC DNA]</scope>
    <source>
        <strain evidence="16 17">TD8</strain>
    </source>
</reference>
<feature type="modified residue" description="Pyruvic acid (Ser); by autocatalysis" evidence="15">
    <location>
        <position position="63"/>
    </location>
</feature>
<evidence type="ECO:0000256" key="9">
    <source>
        <dbReference type="ARBA" id="ARBA00023239"/>
    </source>
</evidence>
<keyword evidence="5 15" id="KW-0068">Autocatalytic cleavage</keyword>
<dbReference type="GO" id="GO:0008295">
    <property type="term" value="P:spermidine biosynthetic process"/>
    <property type="evidence" value="ECO:0007669"/>
    <property type="project" value="UniProtKB-UniRule"/>
</dbReference>
<evidence type="ECO:0000256" key="11">
    <source>
        <dbReference type="ARBA" id="ARBA00023317"/>
    </source>
</evidence>
<comment type="pathway">
    <text evidence="1 15">Amine and polyamine biosynthesis; S-adenosylmethioninamine biosynthesis; S-adenosylmethioninamine from S-adenosyl-L-methionine: step 1/1.</text>
</comment>
<dbReference type="FunFam" id="3.30.360.110:FF:000001">
    <property type="entry name" value="S-adenosylmethionine decarboxylase proenzyme"/>
    <property type="match status" value="1"/>
</dbReference>
<gene>
    <name evidence="15" type="primary">speH</name>
    <name evidence="16" type="ORF">F9U64_05795</name>
</gene>
<feature type="chain" id="PRO_5029060704" description="S-adenosylmethionine decarboxylase alpha chain" evidence="15">
    <location>
        <begin position="63"/>
        <end position="121"/>
    </location>
</feature>
<keyword evidence="9 15" id="KW-0456">Lyase</keyword>
<comment type="function">
    <text evidence="13 15">Catalyzes the decarboxylation of S-adenosylmethionine to S-adenosylmethioninamine (dcAdoMet), the propylamine donor required for the synthesis of the polyamines spermine and spermidine from the diamine putrescine.</text>
</comment>
<evidence type="ECO:0000256" key="13">
    <source>
        <dbReference type="ARBA" id="ARBA00056215"/>
    </source>
</evidence>
<dbReference type="InterPro" id="IPR042284">
    <property type="entry name" value="AdoMetDC_N"/>
</dbReference>
<evidence type="ECO:0000256" key="7">
    <source>
        <dbReference type="ARBA" id="ARBA00023115"/>
    </source>
</evidence>
<dbReference type="GO" id="GO:0004014">
    <property type="term" value="F:adenosylmethionine decarboxylase activity"/>
    <property type="evidence" value="ECO:0007669"/>
    <property type="project" value="UniProtKB-UniRule"/>
</dbReference>
<dbReference type="PANTHER" id="PTHR33866">
    <property type="entry name" value="S-ADENOSYLMETHIONINE DECARBOXYLASE PROENZYME"/>
    <property type="match status" value="1"/>
</dbReference>
<comment type="PTM">
    <text evidence="15">Is synthesized initially as an inactive proenzyme. Formation of the active enzyme involves a self-maturation process in which the active site pyruvoyl group is generated from an internal serine residue via an autocatalytic post-translational modification. Two non-identical subunits are generated from the proenzyme in this reaction, and the pyruvate is formed at the N-terminus of the alpha chain, which is derived from the carboxyl end of the proenzyme. The post-translation cleavage follows an unusual pathway, termed non-hydrolytic serinolysis, in which the side chain hydroxyl group of the serine supplies its oxygen atom to form the C-terminus of the beta chain, while the remainder of the serine residue undergoes an oxidative deamination to produce ammonia and the pyruvoyl group blocking the N-terminus of the alpha chain.</text>
</comment>
<dbReference type="Proteomes" id="UP000480246">
    <property type="component" value="Unassembled WGS sequence"/>
</dbReference>
<evidence type="ECO:0000256" key="12">
    <source>
        <dbReference type="ARBA" id="ARBA00048112"/>
    </source>
</evidence>
<comment type="cofactor">
    <cofactor evidence="15">
        <name>pyruvate</name>
        <dbReference type="ChEBI" id="CHEBI:15361"/>
    </cofactor>
    <text evidence="15">Binds 1 pyruvoyl group covalently per subunit.</text>
</comment>
<evidence type="ECO:0000256" key="1">
    <source>
        <dbReference type="ARBA" id="ARBA00004911"/>
    </source>
</evidence>
<dbReference type="EC" id="4.1.1.50" evidence="15"/>
<keyword evidence="7 15" id="KW-0620">Polyamine biosynthesis</keyword>
<evidence type="ECO:0000256" key="8">
    <source>
        <dbReference type="ARBA" id="ARBA00023145"/>
    </source>
</evidence>
<evidence type="ECO:0000313" key="17">
    <source>
        <dbReference type="Proteomes" id="UP000480246"/>
    </source>
</evidence>
<evidence type="ECO:0000256" key="4">
    <source>
        <dbReference type="ARBA" id="ARBA00022793"/>
    </source>
</evidence>
<dbReference type="SUPFAM" id="SSF56276">
    <property type="entry name" value="S-adenosylmethionine decarboxylase"/>
    <property type="match status" value="1"/>
</dbReference>
<dbReference type="Pfam" id="PF02675">
    <property type="entry name" value="AdoMet_dc"/>
    <property type="match status" value="1"/>
</dbReference>
<name>A0A7C8GUJ3_9BACI</name>
<sequence>MDTMGRHVIAELWECNLDILNDMERLEKTFVNSALKAGAEVREVAFHKFAPFGVSGVVIISESHLTIHSFPEHGYASIDVYTCGDIIDPHVAVQFIQDELEAKTTEKIEVPRGMGAVQIKK</sequence>
<evidence type="ECO:0000256" key="5">
    <source>
        <dbReference type="ARBA" id="ARBA00022813"/>
    </source>
</evidence>
<comment type="subunit">
    <text evidence="2 15">Heterotetramer of two alpha and two beta chains arranged as a dimer of alpha/beta heterodimers.</text>
</comment>
<evidence type="ECO:0000256" key="15">
    <source>
        <dbReference type="HAMAP-Rule" id="MF_00464"/>
    </source>
</evidence>
<comment type="caution">
    <text evidence="16">The sequence shown here is derived from an EMBL/GenBank/DDBJ whole genome shotgun (WGS) entry which is preliminary data.</text>
</comment>
<dbReference type="InterPro" id="IPR042286">
    <property type="entry name" value="AdoMetDC_C"/>
</dbReference>
<evidence type="ECO:0000256" key="14">
    <source>
        <dbReference type="ARBA" id="ARBA00061583"/>
    </source>
</evidence>
<dbReference type="Gene3D" id="3.30.160.750">
    <property type="match status" value="1"/>
</dbReference>
<accession>A0A7C8GUJ3</accession>
<dbReference type="HAMAP" id="MF_00464">
    <property type="entry name" value="AdoMetDC_1"/>
    <property type="match status" value="1"/>
</dbReference>
<organism evidence="16 17">
    <name type="scientific">Gracilibacillus oryzae</name>
    <dbReference type="NCBI Taxonomy" id="1672701"/>
    <lineage>
        <taxon>Bacteria</taxon>
        <taxon>Bacillati</taxon>
        <taxon>Bacillota</taxon>
        <taxon>Bacilli</taxon>
        <taxon>Bacillales</taxon>
        <taxon>Bacillaceae</taxon>
        <taxon>Gracilibacillus</taxon>
    </lineage>
</organism>
<dbReference type="AlphaFoldDB" id="A0A7C8GUJ3"/>
<protein>
    <recommendedName>
        <fullName evidence="15">S-adenosylmethionine decarboxylase proenzyme</fullName>
        <shortName evidence="15">AdoMetDC</shortName>
        <shortName evidence="15">SAMDC</shortName>
        <ecNumber evidence="15">4.1.1.50</ecNumber>
    </recommendedName>
    <component>
        <recommendedName>
            <fullName evidence="15">S-adenosylmethionine decarboxylase beta chain</fullName>
        </recommendedName>
    </component>
    <component>
        <recommendedName>
            <fullName evidence="15">S-adenosylmethionine decarboxylase alpha chain</fullName>
        </recommendedName>
    </component>
</protein>